<dbReference type="Proteomes" id="UP000245086">
    <property type="component" value="Unassembled WGS sequence"/>
</dbReference>
<dbReference type="InterPro" id="IPR036390">
    <property type="entry name" value="WH_DNA-bd_sf"/>
</dbReference>
<reference evidence="5 6" key="1">
    <citation type="journal article" date="2018" name="Genome Announc.">
        <title>Draft Genome Sequence of "Candidatus Phycosocius bacilliformis," an Alphaproteobacterial Ectosymbiont of the Hydrocarbon-Producing Green Alga Botryococcus braunii.</title>
        <authorList>
            <person name="Tanabe Y."/>
            <person name="Yamaguchi H."/>
            <person name="Watanabe M.M."/>
        </authorList>
    </citation>
    <scope>NUCLEOTIDE SEQUENCE [LARGE SCALE GENOMIC DNA]</scope>
    <source>
        <strain evidence="5 6">BOTRYCO-2</strain>
    </source>
</reference>
<keyword evidence="6" id="KW-1185">Reference proteome</keyword>
<dbReference type="PROSITE" id="PS01117">
    <property type="entry name" value="HTH_MARR_1"/>
    <property type="match status" value="1"/>
</dbReference>
<dbReference type="RefSeq" id="WP_192576089.1">
    <property type="nucleotide sequence ID" value="NZ_BFBR01000001.1"/>
</dbReference>
<evidence type="ECO:0000313" key="5">
    <source>
        <dbReference type="EMBL" id="GBF56464.1"/>
    </source>
</evidence>
<dbReference type="InterPro" id="IPR036388">
    <property type="entry name" value="WH-like_DNA-bd_sf"/>
</dbReference>
<evidence type="ECO:0000313" key="6">
    <source>
        <dbReference type="Proteomes" id="UP000245086"/>
    </source>
</evidence>
<dbReference type="PANTHER" id="PTHR33164:SF104">
    <property type="entry name" value="TRANSCRIPTIONAL REGULATORY PROTEIN"/>
    <property type="match status" value="1"/>
</dbReference>
<dbReference type="GO" id="GO:0003700">
    <property type="term" value="F:DNA-binding transcription factor activity"/>
    <property type="evidence" value="ECO:0007669"/>
    <property type="project" value="InterPro"/>
</dbReference>
<sequence>MTIKQAAQADANAGVRVWKRLVQAGQQTMAAVEADLKAAGLPPLIWYDALWELEQAGEEGLRPFELERAMLLAQYNLSRLLDRLEAAGHVARCRCPGDGRGQMIRLTDAGRLLRQTMWPVYANAIHTHITVHLNQGEADQLADALALLVRPRP</sequence>
<dbReference type="GO" id="GO:0003677">
    <property type="term" value="F:DNA binding"/>
    <property type="evidence" value="ECO:0007669"/>
    <property type="project" value="UniProtKB-KW"/>
</dbReference>
<organism evidence="5 6">
    <name type="scientific">Candidatus Phycosocius bacilliformis</name>
    <dbReference type="NCBI Taxonomy" id="1445552"/>
    <lineage>
        <taxon>Bacteria</taxon>
        <taxon>Pseudomonadati</taxon>
        <taxon>Pseudomonadota</taxon>
        <taxon>Alphaproteobacteria</taxon>
        <taxon>Caulobacterales</taxon>
        <taxon>Caulobacterales incertae sedis</taxon>
        <taxon>Candidatus Phycosocius</taxon>
    </lineage>
</organism>
<dbReference type="Pfam" id="PF12802">
    <property type="entry name" value="MarR_2"/>
    <property type="match status" value="1"/>
</dbReference>
<dbReference type="PRINTS" id="PR00598">
    <property type="entry name" value="HTHMARR"/>
</dbReference>
<dbReference type="EMBL" id="BFBR01000001">
    <property type="protein sequence ID" value="GBF56464.1"/>
    <property type="molecule type" value="Genomic_DNA"/>
</dbReference>
<dbReference type="SUPFAM" id="SSF46785">
    <property type="entry name" value="Winged helix' DNA-binding domain"/>
    <property type="match status" value="1"/>
</dbReference>
<accession>A0A2P2E5Y5</accession>
<dbReference type="InterPro" id="IPR039422">
    <property type="entry name" value="MarR/SlyA-like"/>
</dbReference>
<dbReference type="Gene3D" id="1.10.10.10">
    <property type="entry name" value="Winged helix-like DNA-binding domain superfamily/Winged helix DNA-binding domain"/>
    <property type="match status" value="1"/>
</dbReference>
<keyword evidence="2" id="KW-0238">DNA-binding</keyword>
<name>A0A2P2E5Y5_9PROT</name>
<protein>
    <submittedName>
        <fullName evidence="5">Transcriptional regulator SlyA</fullName>
    </submittedName>
</protein>
<gene>
    <name evidence="5" type="primary">slyA_1</name>
    <name evidence="5" type="ORF">PbB2_00120</name>
</gene>
<comment type="caution">
    <text evidence="5">The sequence shown here is derived from an EMBL/GenBank/DDBJ whole genome shotgun (WGS) entry which is preliminary data.</text>
</comment>
<evidence type="ECO:0000256" key="1">
    <source>
        <dbReference type="ARBA" id="ARBA00023015"/>
    </source>
</evidence>
<dbReference type="PROSITE" id="PS50995">
    <property type="entry name" value="HTH_MARR_2"/>
    <property type="match status" value="1"/>
</dbReference>
<evidence type="ECO:0000259" key="4">
    <source>
        <dbReference type="PROSITE" id="PS50995"/>
    </source>
</evidence>
<dbReference type="InterPro" id="IPR023187">
    <property type="entry name" value="Tscrpt_reg_MarR-type_CS"/>
</dbReference>
<evidence type="ECO:0000256" key="2">
    <source>
        <dbReference type="ARBA" id="ARBA00023125"/>
    </source>
</evidence>
<dbReference type="GO" id="GO:0006950">
    <property type="term" value="P:response to stress"/>
    <property type="evidence" value="ECO:0007669"/>
    <property type="project" value="TreeGrafter"/>
</dbReference>
<feature type="domain" description="HTH marR-type" evidence="4">
    <location>
        <begin position="1"/>
        <end position="150"/>
    </location>
</feature>
<proteinExistence type="predicted"/>
<evidence type="ECO:0000256" key="3">
    <source>
        <dbReference type="ARBA" id="ARBA00023163"/>
    </source>
</evidence>
<dbReference type="InterPro" id="IPR000835">
    <property type="entry name" value="HTH_MarR-typ"/>
</dbReference>
<dbReference type="PANTHER" id="PTHR33164">
    <property type="entry name" value="TRANSCRIPTIONAL REGULATOR, MARR FAMILY"/>
    <property type="match status" value="1"/>
</dbReference>
<keyword evidence="3" id="KW-0804">Transcription</keyword>
<keyword evidence="1" id="KW-0805">Transcription regulation</keyword>
<dbReference type="AlphaFoldDB" id="A0A2P2E5Y5"/>